<dbReference type="GO" id="GO:0004519">
    <property type="term" value="F:endonuclease activity"/>
    <property type="evidence" value="ECO:0007669"/>
    <property type="project" value="UniProtKB-KW"/>
</dbReference>
<protein>
    <submittedName>
        <fullName evidence="2">Uma2 family endonuclease</fullName>
    </submittedName>
</protein>
<dbReference type="InterPro" id="IPR011335">
    <property type="entry name" value="Restrct_endonuc-II-like"/>
</dbReference>
<name>A0ABV4QVX6_9ACTN</name>
<dbReference type="RefSeq" id="WP_371940237.1">
    <property type="nucleotide sequence ID" value="NZ_JAXCEH010000004.1"/>
</dbReference>
<sequence>MPLPAWASDPSSLSVTREQYEALPEEVCKSIEVVDGSVVFRESPSPEHQRIMMNLCYALKAARPGGGPCIDVLPDTDMHYVEPHSHISDGARRFTMRRPDISILRCVERGSKLTSADVFTAVEIAGSDSRQRDFQDKKAEYAGQRIPVYLIVVLDADDRIHSVEEYRLDWSGRSYQLAMVHRDGLATELPEGMKVVVTFAELESV</sequence>
<dbReference type="Gene3D" id="3.90.1570.10">
    <property type="entry name" value="tt1808, chain A"/>
    <property type="match status" value="1"/>
</dbReference>
<evidence type="ECO:0000313" key="2">
    <source>
        <dbReference type="EMBL" id="MFA1553843.1"/>
    </source>
</evidence>
<keyword evidence="2" id="KW-0540">Nuclease</keyword>
<dbReference type="InterPro" id="IPR012296">
    <property type="entry name" value="Nuclease_put_TT1808"/>
</dbReference>
<dbReference type="InterPro" id="IPR008538">
    <property type="entry name" value="Uma2"/>
</dbReference>
<keyword evidence="2" id="KW-0255">Endonuclease</keyword>
<proteinExistence type="predicted"/>
<evidence type="ECO:0000313" key="3">
    <source>
        <dbReference type="Proteomes" id="UP001569904"/>
    </source>
</evidence>
<comment type="caution">
    <text evidence="2">The sequence shown here is derived from an EMBL/GenBank/DDBJ whole genome shotgun (WGS) entry which is preliminary data.</text>
</comment>
<organism evidence="2 3">
    <name type="scientific">Actinomadura chokoriensis</name>
    <dbReference type="NCBI Taxonomy" id="454156"/>
    <lineage>
        <taxon>Bacteria</taxon>
        <taxon>Bacillati</taxon>
        <taxon>Actinomycetota</taxon>
        <taxon>Actinomycetes</taxon>
        <taxon>Streptosporangiales</taxon>
        <taxon>Thermomonosporaceae</taxon>
        <taxon>Actinomadura</taxon>
    </lineage>
</organism>
<dbReference type="SUPFAM" id="SSF52980">
    <property type="entry name" value="Restriction endonuclease-like"/>
    <property type="match status" value="1"/>
</dbReference>
<keyword evidence="2" id="KW-0378">Hydrolase</keyword>
<evidence type="ECO:0000259" key="1">
    <source>
        <dbReference type="Pfam" id="PF05685"/>
    </source>
</evidence>
<gene>
    <name evidence="2" type="ORF">SM436_09090</name>
</gene>
<dbReference type="EMBL" id="JAXCEH010000004">
    <property type="protein sequence ID" value="MFA1553843.1"/>
    <property type="molecule type" value="Genomic_DNA"/>
</dbReference>
<accession>A0ABV4QVX6</accession>
<dbReference type="CDD" id="cd06260">
    <property type="entry name" value="DUF820-like"/>
    <property type="match status" value="1"/>
</dbReference>
<feature type="domain" description="Putative restriction endonuclease" evidence="1">
    <location>
        <begin position="18"/>
        <end position="193"/>
    </location>
</feature>
<keyword evidence="3" id="KW-1185">Reference proteome</keyword>
<dbReference type="Pfam" id="PF05685">
    <property type="entry name" value="Uma2"/>
    <property type="match status" value="1"/>
</dbReference>
<reference evidence="2 3" key="1">
    <citation type="submission" date="2023-11" db="EMBL/GenBank/DDBJ databases">
        <title>Actinomadura monticuli sp. nov., isolated from volcanic ash.</title>
        <authorList>
            <person name="Lee S.D."/>
            <person name="Yang H."/>
            <person name="Kim I.S."/>
        </authorList>
    </citation>
    <scope>NUCLEOTIDE SEQUENCE [LARGE SCALE GENOMIC DNA]</scope>
    <source>
        <strain evidence="2 3">DSM 45346</strain>
    </source>
</reference>
<dbReference type="Proteomes" id="UP001569904">
    <property type="component" value="Unassembled WGS sequence"/>
</dbReference>